<dbReference type="InterPro" id="IPR000571">
    <property type="entry name" value="Znf_CCCH"/>
</dbReference>
<dbReference type="Pfam" id="PF25543">
    <property type="entry name" value="zf-CCCH_tandem"/>
    <property type="match status" value="1"/>
</dbReference>
<organism evidence="6 7">
    <name type="scientific">Alternaria arborescens</name>
    <dbReference type="NCBI Taxonomy" id="156630"/>
    <lineage>
        <taxon>Eukaryota</taxon>
        <taxon>Fungi</taxon>
        <taxon>Dikarya</taxon>
        <taxon>Ascomycota</taxon>
        <taxon>Pezizomycotina</taxon>
        <taxon>Dothideomycetes</taxon>
        <taxon>Pleosporomycetidae</taxon>
        <taxon>Pleosporales</taxon>
        <taxon>Pleosporineae</taxon>
        <taxon>Pleosporaceae</taxon>
        <taxon>Alternaria</taxon>
        <taxon>Alternaria sect. Alternaria</taxon>
    </lineage>
</organism>
<dbReference type="SUPFAM" id="SSF90229">
    <property type="entry name" value="CCCH zinc finger"/>
    <property type="match status" value="1"/>
</dbReference>
<dbReference type="PANTHER" id="PTHR37543">
    <property type="entry name" value="CCCH ZINC FINGER DNA BINDING PROTEIN (AFU_ORTHOLOGUE AFUA_5G12760)"/>
    <property type="match status" value="1"/>
</dbReference>
<evidence type="ECO:0000259" key="5">
    <source>
        <dbReference type="PROSITE" id="PS50103"/>
    </source>
</evidence>
<comment type="caution">
    <text evidence="6">The sequence shown here is derived from an EMBL/GenBank/DDBJ whole genome shotgun (WGS) entry which is preliminary data.</text>
</comment>
<keyword evidence="3 4" id="KW-0862">Zinc</keyword>
<dbReference type="PROSITE" id="PS50103">
    <property type="entry name" value="ZF_C3H1"/>
    <property type="match status" value="1"/>
</dbReference>
<evidence type="ECO:0000256" key="1">
    <source>
        <dbReference type="ARBA" id="ARBA00022723"/>
    </source>
</evidence>
<name>A0A4Q4QZ24_9PLEO</name>
<gene>
    <name evidence="6" type="ORF">AA0113_g9748</name>
</gene>
<feature type="zinc finger region" description="C3H1-type" evidence="4">
    <location>
        <begin position="358"/>
        <end position="386"/>
    </location>
</feature>
<dbReference type="GO" id="GO:0008270">
    <property type="term" value="F:zinc ion binding"/>
    <property type="evidence" value="ECO:0007669"/>
    <property type="project" value="UniProtKB-KW"/>
</dbReference>
<evidence type="ECO:0000256" key="3">
    <source>
        <dbReference type="ARBA" id="ARBA00022833"/>
    </source>
</evidence>
<sequence>MASFEMIAELAARLRHLADGISTNCNEDPREESRNALRKAVTELDQGVVKSHSHDDSYVLVLVDAHSYPFNGDIFYRSTDQSYPALDRDKPFNIKKRLHEPIRKHLIDASSSATPHKSTKEHSFKVSSSATLGTSRIVVRVYANTTKLENDLLRPLKQFAVQLSSMDSDFDFLGVGNEAMVELKVVDAFQAARKGPDCKHVFVAAWKRPGYISMLQTHSENVTLIQGHGMGAGAKFIPLTCAVISIPEVFNKPLEQDLFLSLTSHSTEKHIITAIVSDKVSCKDGHCGRSHTKTNPDDMGEKIVLRPSTNILHQPGSLPRVHEAIAGRIPVNAKGQRLDYYTQMPSTSDWQDYMWRIGKDVKPCRSFHLANGCSFGDNCCYGHSYISPQVVEAFQYTVKRIPCSRGSHCPVIDCIYGHICQEANCITDGLTSCSMRKFHGVDLVFASWKQGRYLSEFATGGSFQLPETHVEEASTESFLF</sequence>
<dbReference type="InterPro" id="IPR036855">
    <property type="entry name" value="Znf_CCCH_sf"/>
</dbReference>
<evidence type="ECO:0000256" key="2">
    <source>
        <dbReference type="ARBA" id="ARBA00022771"/>
    </source>
</evidence>
<dbReference type="Pfam" id="PF25540">
    <property type="entry name" value="DUF7923"/>
    <property type="match status" value="1"/>
</dbReference>
<dbReference type="EMBL" id="PEJP01000046">
    <property type="protein sequence ID" value="RYO49000.1"/>
    <property type="molecule type" value="Genomic_DNA"/>
</dbReference>
<reference evidence="7" key="1">
    <citation type="journal article" date="2019" name="bioRxiv">
        <title>Genomics, evolutionary history and diagnostics of the Alternaria alternata species group including apple and Asian pear pathotypes.</title>
        <authorList>
            <person name="Armitage A.D."/>
            <person name="Cockerton H.M."/>
            <person name="Sreenivasaprasad S."/>
            <person name="Woodhall J.W."/>
            <person name="Lane C.R."/>
            <person name="Harrison R.J."/>
            <person name="Clarkson J.P."/>
        </authorList>
    </citation>
    <scope>NUCLEOTIDE SEQUENCE [LARGE SCALE GENOMIC DNA]</scope>
    <source>
        <strain evidence="7">RGR 97.0016</strain>
    </source>
</reference>
<dbReference type="InterPro" id="IPR057654">
    <property type="entry name" value="Znf-CCCH_tandem"/>
</dbReference>
<dbReference type="PANTHER" id="PTHR37543:SF1">
    <property type="entry name" value="CCCH ZINC FINGER DNA BINDING PROTEIN (AFU_ORTHOLOGUE AFUA_5G12760)"/>
    <property type="match status" value="1"/>
</dbReference>
<dbReference type="InterPro" id="IPR057683">
    <property type="entry name" value="DUF7923"/>
</dbReference>
<keyword evidence="7" id="KW-1185">Reference proteome</keyword>
<keyword evidence="2 4" id="KW-0863">Zinc-finger</keyword>
<evidence type="ECO:0000313" key="7">
    <source>
        <dbReference type="Proteomes" id="UP000293823"/>
    </source>
</evidence>
<protein>
    <recommendedName>
        <fullName evidence="5">C3H1-type domain-containing protein</fullName>
    </recommendedName>
</protein>
<dbReference type="AlphaFoldDB" id="A0A4Q4QZ24"/>
<evidence type="ECO:0000256" key="4">
    <source>
        <dbReference type="PROSITE-ProRule" id="PRU00723"/>
    </source>
</evidence>
<keyword evidence="1 4" id="KW-0479">Metal-binding</keyword>
<proteinExistence type="predicted"/>
<accession>A0A4Q4QZ24</accession>
<evidence type="ECO:0000313" key="6">
    <source>
        <dbReference type="EMBL" id="RYO49000.1"/>
    </source>
</evidence>
<feature type="domain" description="C3H1-type" evidence="5">
    <location>
        <begin position="358"/>
        <end position="386"/>
    </location>
</feature>
<dbReference type="OrthoDB" id="3677096at2759"/>
<dbReference type="Proteomes" id="UP000293823">
    <property type="component" value="Unassembled WGS sequence"/>
</dbReference>